<evidence type="ECO:0000256" key="3">
    <source>
        <dbReference type="ARBA" id="ARBA00023125"/>
    </source>
</evidence>
<name>A0A6J7H5D4_9ZZZZ</name>
<dbReference type="AlphaFoldDB" id="A0A6J7H5D4"/>
<evidence type="ECO:0000256" key="2">
    <source>
        <dbReference type="ARBA" id="ARBA00023015"/>
    </source>
</evidence>
<dbReference type="GO" id="GO:0003700">
    <property type="term" value="F:DNA-binding transcription factor activity"/>
    <property type="evidence" value="ECO:0007669"/>
    <property type="project" value="InterPro"/>
</dbReference>
<keyword evidence="2" id="KW-0805">Transcription regulation</keyword>
<keyword evidence="4" id="KW-0804">Transcription</keyword>
<dbReference type="Gene3D" id="1.10.10.10">
    <property type="entry name" value="Winged helix-like DNA-binding domain superfamily/Winged helix DNA-binding domain"/>
    <property type="match status" value="1"/>
</dbReference>
<dbReference type="Pfam" id="PF08220">
    <property type="entry name" value="HTH_DeoR"/>
    <property type="match status" value="1"/>
</dbReference>
<dbReference type="PRINTS" id="PR00037">
    <property type="entry name" value="HTHLACR"/>
</dbReference>
<dbReference type="SMART" id="SM01134">
    <property type="entry name" value="DeoRC"/>
    <property type="match status" value="1"/>
</dbReference>
<dbReference type="PROSITE" id="PS00894">
    <property type="entry name" value="HTH_DEOR_1"/>
    <property type="match status" value="1"/>
</dbReference>
<evidence type="ECO:0000259" key="5">
    <source>
        <dbReference type="PROSITE" id="PS51000"/>
    </source>
</evidence>
<evidence type="ECO:0000256" key="4">
    <source>
        <dbReference type="ARBA" id="ARBA00023163"/>
    </source>
</evidence>
<gene>
    <name evidence="6" type="ORF">UFOPK3614_00338</name>
</gene>
<sequence>MKPDDRLQEILNIVNDEARVLISDLTKVLKVSEMTIRRDIEHLSRLGLLRREKGYAIKGVSGSFEPAFAIRSEIASKAKNEIAKYVATLVSDRETIVLDGGSTGVAIAKQLVERELTVCALSFRVADILRAAPNIQLMVIGGFVRKGEESLIGPAALETLKNYHFDQMIMTASGLEPTYGLTEWNSDDAMIKRAALHASTRTIVAADSSKFGVKAFGKVCELKEISILVTDSGIDKTYREHFRKAGIDLRVTK</sequence>
<feature type="domain" description="HTH deoR-type" evidence="5">
    <location>
        <begin position="3"/>
        <end position="58"/>
    </location>
</feature>
<dbReference type="PANTHER" id="PTHR30363">
    <property type="entry name" value="HTH-TYPE TRANSCRIPTIONAL REGULATOR SRLR-RELATED"/>
    <property type="match status" value="1"/>
</dbReference>
<dbReference type="SUPFAM" id="SSF46785">
    <property type="entry name" value="Winged helix' DNA-binding domain"/>
    <property type="match status" value="1"/>
</dbReference>
<keyword evidence="1" id="KW-0678">Repressor</keyword>
<dbReference type="InterPro" id="IPR050313">
    <property type="entry name" value="Carb_Metab_HTH_regulators"/>
</dbReference>
<dbReference type="SUPFAM" id="SSF100950">
    <property type="entry name" value="NagB/RpiA/CoA transferase-like"/>
    <property type="match status" value="1"/>
</dbReference>
<proteinExistence type="predicted"/>
<dbReference type="InterPro" id="IPR036390">
    <property type="entry name" value="WH_DNA-bd_sf"/>
</dbReference>
<dbReference type="InterPro" id="IPR018356">
    <property type="entry name" value="Tscrpt_reg_HTH_DeoR_CS"/>
</dbReference>
<dbReference type="InterPro" id="IPR037171">
    <property type="entry name" value="NagB/RpiA_transferase-like"/>
</dbReference>
<evidence type="ECO:0000313" key="6">
    <source>
        <dbReference type="EMBL" id="CAB4911923.1"/>
    </source>
</evidence>
<evidence type="ECO:0000256" key="1">
    <source>
        <dbReference type="ARBA" id="ARBA00022491"/>
    </source>
</evidence>
<protein>
    <submittedName>
        <fullName evidence="6">Unannotated protein</fullName>
    </submittedName>
</protein>
<keyword evidence="3" id="KW-0238">DNA-binding</keyword>
<dbReference type="Gene3D" id="3.40.50.1360">
    <property type="match status" value="1"/>
</dbReference>
<accession>A0A6J7H5D4</accession>
<dbReference type="PANTHER" id="PTHR30363:SF4">
    <property type="entry name" value="GLYCEROL-3-PHOSPHATE REGULON REPRESSOR"/>
    <property type="match status" value="1"/>
</dbReference>
<organism evidence="6">
    <name type="scientific">freshwater metagenome</name>
    <dbReference type="NCBI Taxonomy" id="449393"/>
    <lineage>
        <taxon>unclassified sequences</taxon>
        <taxon>metagenomes</taxon>
        <taxon>ecological metagenomes</taxon>
    </lineage>
</organism>
<dbReference type="GO" id="GO:0003677">
    <property type="term" value="F:DNA binding"/>
    <property type="evidence" value="ECO:0007669"/>
    <property type="project" value="UniProtKB-KW"/>
</dbReference>
<dbReference type="EMBL" id="CAFBMS010000011">
    <property type="protein sequence ID" value="CAB4911923.1"/>
    <property type="molecule type" value="Genomic_DNA"/>
</dbReference>
<dbReference type="InterPro" id="IPR036388">
    <property type="entry name" value="WH-like_DNA-bd_sf"/>
</dbReference>
<reference evidence="6" key="1">
    <citation type="submission" date="2020-05" db="EMBL/GenBank/DDBJ databases">
        <authorList>
            <person name="Chiriac C."/>
            <person name="Salcher M."/>
            <person name="Ghai R."/>
            <person name="Kavagutti S V."/>
        </authorList>
    </citation>
    <scope>NUCLEOTIDE SEQUENCE</scope>
</reference>
<dbReference type="InterPro" id="IPR001034">
    <property type="entry name" value="DeoR_HTH"/>
</dbReference>
<dbReference type="SMART" id="SM00420">
    <property type="entry name" value="HTH_DEOR"/>
    <property type="match status" value="1"/>
</dbReference>
<dbReference type="InterPro" id="IPR014036">
    <property type="entry name" value="DeoR-like_C"/>
</dbReference>
<dbReference type="Pfam" id="PF00455">
    <property type="entry name" value="DeoRC"/>
    <property type="match status" value="1"/>
</dbReference>
<dbReference type="PROSITE" id="PS51000">
    <property type="entry name" value="HTH_DEOR_2"/>
    <property type="match status" value="1"/>
</dbReference>